<protein>
    <submittedName>
        <fullName evidence="1">Uncharacterized protein</fullName>
    </submittedName>
</protein>
<accession>A0A3B0U8S6</accession>
<evidence type="ECO:0000313" key="1">
    <source>
        <dbReference type="EMBL" id="VAW27441.1"/>
    </source>
</evidence>
<reference evidence="1" key="1">
    <citation type="submission" date="2018-06" db="EMBL/GenBank/DDBJ databases">
        <authorList>
            <person name="Zhirakovskaya E."/>
        </authorList>
    </citation>
    <scope>NUCLEOTIDE SEQUENCE</scope>
</reference>
<gene>
    <name evidence="1" type="ORF">MNBD_BACTEROID06-807</name>
</gene>
<dbReference type="AlphaFoldDB" id="A0A3B0U8S6"/>
<dbReference type="SUPFAM" id="SSF159501">
    <property type="entry name" value="EreA/ChaN-like"/>
    <property type="match status" value="1"/>
</dbReference>
<dbReference type="EMBL" id="UOES01000237">
    <property type="protein sequence ID" value="VAW27441.1"/>
    <property type="molecule type" value="Genomic_DNA"/>
</dbReference>
<name>A0A3B0U8S6_9ZZZZ</name>
<organism evidence="1">
    <name type="scientific">hydrothermal vent metagenome</name>
    <dbReference type="NCBI Taxonomy" id="652676"/>
    <lineage>
        <taxon>unclassified sequences</taxon>
        <taxon>metagenomes</taxon>
        <taxon>ecological metagenomes</taxon>
    </lineage>
</organism>
<sequence length="340" mass="38892">MTKHLSSLLVGTLFSINLLAQNYTCSTLDNISEINLTISEESNFVIFAEDSHSDNLRNKEFAIQYLQFLNQNGFNSLALELGVAYEYVSGLGDTTTISGLIGPLNYKFIRNVHLYNYEKPESSITIRGFDVETYFPFALKILGFIFEKYASKSNELNKLLLASERVNKMGEGEVQNNSIIELTASVKNYVVRKNEGVLSSVDSIYLYKIADGLENGVLFNFKDWNLRENKIFKNIELLAKNPRRKYVLLVGSQHVDKKVYRKTPSFYTRMLTAGILKPEIDTAPVIIFRKDENIDDRLGLYKISKEDYKLITEYLTQNAGMIYCKDSKPESSSKSYLFYD</sequence>
<proteinExistence type="predicted"/>